<comment type="subcellular location">
    <subcellularLocation>
        <location evidence="1">Membrane</location>
        <topology evidence="1">Multi-pass membrane protein</topology>
    </subcellularLocation>
</comment>
<reference evidence="8" key="1">
    <citation type="submission" date="2020-10" db="EMBL/GenBank/DDBJ databases">
        <authorList>
            <person name="Kikuchi T."/>
        </authorList>
    </citation>
    <scope>NUCLEOTIDE SEQUENCE</scope>
    <source>
        <strain evidence="8">NKZ352</strain>
    </source>
</reference>
<dbReference type="OrthoDB" id="5876986at2759"/>
<feature type="transmembrane region" description="Helical" evidence="6">
    <location>
        <begin position="219"/>
        <end position="239"/>
    </location>
</feature>
<dbReference type="Pfam" id="PF10317">
    <property type="entry name" value="7TM_GPCR_Srd"/>
    <property type="match status" value="1"/>
</dbReference>
<dbReference type="EMBL" id="CAJGYM010000108">
    <property type="protein sequence ID" value="CAD6197896.1"/>
    <property type="molecule type" value="Genomic_DNA"/>
</dbReference>
<comment type="caution">
    <text evidence="8">The sequence shown here is derived from an EMBL/GenBank/DDBJ whole genome shotgun (WGS) entry which is preliminary data.</text>
</comment>
<dbReference type="SUPFAM" id="SSF81321">
    <property type="entry name" value="Family A G protein-coupled receptor-like"/>
    <property type="match status" value="1"/>
</dbReference>
<evidence type="ECO:0000256" key="5">
    <source>
        <dbReference type="ARBA" id="ARBA00023136"/>
    </source>
</evidence>
<dbReference type="InterPro" id="IPR050920">
    <property type="entry name" value="Nematode_rcpt-like_delta"/>
</dbReference>
<protein>
    <recommendedName>
        <fullName evidence="7">G-protein coupled receptors family 1 profile domain-containing protein</fullName>
    </recommendedName>
</protein>
<evidence type="ECO:0000256" key="3">
    <source>
        <dbReference type="ARBA" id="ARBA00022692"/>
    </source>
</evidence>
<evidence type="ECO:0000256" key="4">
    <source>
        <dbReference type="ARBA" id="ARBA00022989"/>
    </source>
</evidence>
<evidence type="ECO:0000259" key="7">
    <source>
        <dbReference type="PROSITE" id="PS50262"/>
    </source>
</evidence>
<keyword evidence="4 6" id="KW-1133">Transmembrane helix</keyword>
<feature type="domain" description="G-protein coupled receptors family 1 profile" evidence="7">
    <location>
        <begin position="53"/>
        <end position="318"/>
    </location>
</feature>
<dbReference type="InterPro" id="IPR019421">
    <property type="entry name" value="7TM_GPCR_serpentine_rcpt_Srd"/>
</dbReference>
<dbReference type="GO" id="GO:0016020">
    <property type="term" value="C:membrane"/>
    <property type="evidence" value="ECO:0007669"/>
    <property type="project" value="UniProtKB-SubCell"/>
</dbReference>
<feature type="transmembrane region" description="Helical" evidence="6">
    <location>
        <begin position="267"/>
        <end position="289"/>
    </location>
</feature>
<evidence type="ECO:0000313" key="8">
    <source>
        <dbReference type="EMBL" id="CAD6197896.1"/>
    </source>
</evidence>
<feature type="transmembrane region" description="Helical" evidence="6">
    <location>
        <begin position="122"/>
        <end position="148"/>
    </location>
</feature>
<name>A0A8S1HPF7_9PELO</name>
<keyword evidence="3 6" id="KW-0812">Transmembrane</keyword>
<keyword evidence="5 6" id="KW-0472">Membrane</keyword>
<comment type="similarity">
    <text evidence="2">Belongs to the nematode receptor-like protein srd family.</text>
</comment>
<gene>
    <name evidence="8" type="ORF">CAUJ_LOCUS13803</name>
</gene>
<feature type="transmembrane region" description="Helical" evidence="6">
    <location>
        <begin position="42"/>
        <end position="63"/>
    </location>
</feature>
<accession>A0A8S1HPF7</accession>
<feature type="transmembrane region" description="Helical" evidence="6">
    <location>
        <begin position="301"/>
        <end position="322"/>
    </location>
</feature>
<dbReference type="Proteomes" id="UP000835052">
    <property type="component" value="Unassembled WGS sequence"/>
</dbReference>
<proteinExistence type="inferred from homology"/>
<evidence type="ECO:0000256" key="6">
    <source>
        <dbReference type="SAM" id="Phobius"/>
    </source>
</evidence>
<feature type="transmembrane region" description="Helical" evidence="6">
    <location>
        <begin position="160"/>
        <end position="180"/>
    </location>
</feature>
<dbReference type="PANTHER" id="PTHR22945">
    <property type="entry name" value="SERPENTINE RECEPTOR, CLASS D DELTA"/>
    <property type="match status" value="1"/>
</dbReference>
<keyword evidence="9" id="KW-1185">Reference proteome</keyword>
<sequence>MISDTSTLSYAMSSTFVPTVNGSNDFSKQQVWTLYDYMASTIFWMTGGIAIPLNVTLLMLIFFRSPTSLSTYRIFLANVVLSDLVFSISATMAQIRIIPNKWAFAYVSLGPAGRFFGSQGSYFAYCVMLHSLFYMFLCFPISFGFRYWILVRPIPENKSCILLCLGLWSIALAQHILFILSESPVDEIRAYLKINKPQYDLDAFPVSGNHMINSPLTSITLATIVLPMFPIYVLVIFFYKKVHHYLMHNTRNMSIGTLKGHRRLIEVLTIQASLPLFFIFPPITLYGLYHLEFIEHTAIEYLVYTLFSFLPMCSPIVTLVYIKPYNTAFRRIFCLPLRRVEDVGGTATTYMEKENTQYSSHAS</sequence>
<evidence type="ECO:0000313" key="9">
    <source>
        <dbReference type="Proteomes" id="UP000835052"/>
    </source>
</evidence>
<dbReference type="PANTHER" id="PTHR22945:SF96">
    <property type="entry name" value="SERPENTINE RECEPTOR, CLASS D (DELTA)"/>
    <property type="match status" value="1"/>
</dbReference>
<dbReference type="InterPro" id="IPR017452">
    <property type="entry name" value="GPCR_Rhodpsn_7TM"/>
</dbReference>
<evidence type="ECO:0000256" key="1">
    <source>
        <dbReference type="ARBA" id="ARBA00004141"/>
    </source>
</evidence>
<dbReference type="PROSITE" id="PS50262">
    <property type="entry name" value="G_PROTEIN_RECEP_F1_2"/>
    <property type="match status" value="1"/>
</dbReference>
<evidence type="ECO:0000256" key="2">
    <source>
        <dbReference type="ARBA" id="ARBA00009166"/>
    </source>
</evidence>
<dbReference type="AlphaFoldDB" id="A0A8S1HPF7"/>
<organism evidence="8 9">
    <name type="scientific">Caenorhabditis auriculariae</name>
    <dbReference type="NCBI Taxonomy" id="2777116"/>
    <lineage>
        <taxon>Eukaryota</taxon>
        <taxon>Metazoa</taxon>
        <taxon>Ecdysozoa</taxon>
        <taxon>Nematoda</taxon>
        <taxon>Chromadorea</taxon>
        <taxon>Rhabditida</taxon>
        <taxon>Rhabditina</taxon>
        <taxon>Rhabditomorpha</taxon>
        <taxon>Rhabditoidea</taxon>
        <taxon>Rhabditidae</taxon>
        <taxon>Peloderinae</taxon>
        <taxon>Caenorhabditis</taxon>
    </lineage>
</organism>
<feature type="transmembrane region" description="Helical" evidence="6">
    <location>
        <begin position="75"/>
        <end position="98"/>
    </location>
</feature>
<dbReference type="Gene3D" id="1.20.1070.10">
    <property type="entry name" value="Rhodopsin 7-helix transmembrane proteins"/>
    <property type="match status" value="1"/>
</dbReference>